<dbReference type="OrthoDB" id="10278356at2759"/>
<dbReference type="Proteomes" id="UP000601435">
    <property type="component" value="Unassembled WGS sequence"/>
</dbReference>
<dbReference type="EMBL" id="CAJNJA010064627">
    <property type="protein sequence ID" value="CAE7883572.1"/>
    <property type="molecule type" value="Genomic_DNA"/>
</dbReference>
<proteinExistence type="predicted"/>
<evidence type="ECO:0000313" key="2">
    <source>
        <dbReference type="Proteomes" id="UP000601435"/>
    </source>
</evidence>
<keyword evidence="2" id="KW-1185">Reference proteome</keyword>
<accession>A0A813B008</accession>
<name>A0A813B008_9DINO</name>
<gene>
    <name evidence="1" type="ORF">SNEC2469_LOCUS29098</name>
</gene>
<reference evidence="1" key="1">
    <citation type="submission" date="2021-02" db="EMBL/GenBank/DDBJ databases">
        <authorList>
            <person name="Dougan E. K."/>
            <person name="Rhodes N."/>
            <person name="Thang M."/>
            <person name="Chan C."/>
        </authorList>
    </citation>
    <scope>NUCLEOTIDE SEQUENCE</scope>
</reference>
<dbReference type="AlphaFoldDB" id="A0A813B008"/>
<protein>
    <submittedName>
        <fullName evidence="1">Uncharacterized protein</fullName>
    </submittedName>
</protein>
<sequence length="144" mass="15798">MASVAEAESDGSELALDFKDGDVSVLCKQSPVLEMSFQRGFLVTQAYFVRALATCIDEGVDEHMKLLYEAQFDPVAIGNFARWAVYDGNGAPAETTSDVQKFATAWLSREIRVVQPDQIDSDDTELLLAKASGDTSSEEYFRGL</sequence>
<comment type="caution">
    <text evidence="1">The sequence shown here is derived from an EMBL/GenBank/DDBJ whole genome shotgun (WGS) entry which is preliminary data.</text>
</comment>
<organism evidence="1 2">
    <name type="scientific">Symbiodinium necroappetens</name>
    <dbReference type="NCBI Taxonomy" id="1628268"/>
    <lineage>
        <taxon>Eukaryota</taxon>
        <taxon>Sar</taxon>
        <taxon>Alveolata</taxon>
        <taxon>Dinophyceae</taxon>
        <taxon>Suessiales</taxon>
        <taxon>Symbiodiniaceae</taxon>
        <taxon>Symbiodinium</taxon>
    </lineage>
</organism>
<evidence type="ECO:0000313" key="1">
    <source>
        <dbReference type="EMBL" id="CAE7883572.1"/>
    </source>
</evidence>